<dbReference type="PANTHER" id="PTHR30244:SF34">
    <property type="entry name" value="DTDP-4-AMINO-4,6-DIDEOXYGALACTOSE TRANSAMINASE"/>
    <property type="match status" value="1"/>
</dbReference>
<organism evidence="2 3">
    <name type="scientific">Bacteroides fragilis str. S36L11</name>
    <dbReference type="NCBI Taxonomy" id="1339327"/>
    <lineage>
        <taxon>Bacteria</taxon>
        <taxon>Pseudomonadati</taxon>
        <taxon>Bacteroidota</taxon>
        <taxon>Bacteroidia</taxon>
        <taxon>Bacteroidales</taxon>
        <taxon>Bacteroidaceae</taxon>
        <taxon>Bacteroides</taxon>
    </lineage>
</organism>
<dbReference type="GO" id="GO:0008483">
    <property type="term" value="F:transaminase activity"/>
    <property type="evidence" value="ECO:0007669"/>
    <property type="project" value="UniProtKB-KW"/>
</dbReference>
<dbReference type="Gene3D" id="3.40.640.10">
    <property type="entry name" value="Type I PLP-dependent aspartate aminotransferase-like (Major domain)"/>
    <property type="match status" value="1"/>
</dbReference>
<dbReference type="EMBL" id="JGDJ01000151">
    <property type="protein sequence ID" value="EXZ29885.1"/>
    <property type="molecule type" value="Genomic_DNA"/>
</dbReference>
<proteinExistence type="inferred from homology"/>
<dbReference type="GO" id="GO:0030170">
    <property type="term" value="F:pyridoxal phosphate binding"/>
    <property type="evidence" value="ECO:0007669"/>
    <property type="project" value="TreeGrafter"/>
</dbReference>
<sequence length="207" mass="22547">MISKPIPYGRQCITDGDIQAVIETLKSDYLTQGPKIKEFEAAFAEYVGAKYAVAVNNATSGLHLSATALDVRPGDKVIVTPMTFAASANCIRYCGGEVVFCDIDKDTYLMDIHKLESLLQLSPKGTYKGIIPVDFAGYPLQMETFRRLADEYGLWIIEDACHAPGGYFVDGNGQKQYCGNGSFADVSVFSFHPVKHIATGEGGYGDY</sequence>
<evidence type="ECO:0000313" key="3">
    <source>
        <dbReference type="Proteomes" id="UP000022082"/>
    </source>
</evidence>
<evidence type="ECO:0000313" key="2">
    <source>
        <dbReference type="EMBL" id="EXZ29885.1"/>
    </source>
</evidence>
<dbReference type="Pfam" id="PF01041">
    <property type="entry name" value="DegT_DnrJ_EryC1"/>
    <property type="match status" value="1"/>
</dbReference>
<protein>
    <submittedName>
        <fullName evidence="2">DegT/DnrJ/EryC1/StrS aminotransferase family protein</fullName>
    </submittedName>
</protein>
<comment type="similarity">
    <text evidence="1">Belongs to the DegT/DnrJ/EryC1 family.</text>
</comment>
<dbReference type="PANTHER" id="PTHR30244">
    <property type="entry name" value="TRANSAMINASE"/>
    <property type="match status" value="1"/>
</dbReference>
<dbReference type="InterPro" id="IPR015424">
    <property type="entry name" value="PyrdxlP-dep_Trfase"/>
</dbReference>
<comment type="caution">
    <text evidence="2">The sequence shown here is derived from an EMBL/GenBank/DDBJ whole genome shotgun (WGS) entry which is preliminary data.</text>
</comment>
<dbReference type="InterPro" id="IPR015421">
    <property type="entry name" value="PyrdxlP-dep_Trfase_major"/>
</dbReference>
<gene>
    <name evidence="2" type="ORF">M136_1011</name>
</gene>
<reference evidence="2 3" key="1">
    <citation type="submission" date="2014-02" db="EMBL/GenBank/DDBJ databases">
        <authorList>
            <person name="Sears C."/>
            <person name="Carroll K."/>
            <person name="Sack B.R."/>
            <person name="Qadri F."/>
            <person name="Myers L.L."/>
            <person name="Chung G.-T."/>
            <person name="Escheverria P."/>
            <person name="Fraser C.M."/>
            <person name="Sadzewicz L."/>
            <person name="Shefchek K.A."/>
            <person name="Tallon L."/>
            <person name="Das S.P."/>
            <person name="Daugherty S."/>
            <person name="Mongodin E.F."/>
        </authorList>
    </citation>
    <scope>NUCLEOTIDE SEQUENCE [LARGE SCALE GENOMIC DNA]</scope>
    <source>
        <strain evidence="2 3">S36L11</strain>
    </source>
</reference>
<dbReference type="GO" id="GO:0000271">
    <property type="term" value="P:polysaccharide biosynthetic process"/>
    <property type="evidence" value="ECO:0007669"/>
    <property type="project" value="TreeGrafter"/>
</dbReference>
<dbReference type="AlphaFoldDB" id="A0A015X736"/>
<name>A0A015X736_BACFG</name>
<dbReference type="PATRIC" id="fig|1339327.3.peg.1670"/>
<keyword evidence="2" id="KW-0808">Transferase</keyword>
<dbReference type="Proteomes" id="UP000022082">
    <property type="component" value="Unassembled WGS sequence"/>
</dbReference>
<accession>A0A015X736</accession>
<dbReference type="InterPro" id="IPR000653">
    <property type="entry name" value="DegT/StrS_aminotransferase"/>
</dbReference>
<dbReference type="SUPFAM" id="SSF53383">
    <property type="entry name" value="PLP-dependent transferases"/>
    <property type="match status" value="1"/>
</dbReference>
<keyword evidence="2" id="KW-0032">Aminotransferase</keyword>
<evidence type="ECO:0000256" key="1">
    <source>
        <dbReference type="ARBA" id="ARBA00037999"/>
    </source>
</evidence>